<dbReference type="GO" id="GO:0005737">
    <property type="term" value="C:cytoplasm"/>
    <property type="evidence" value="ECO:0007669"/>
    <property type="project" value="UniProtKB-SubCell"/>
</dbReference>
<dbReference type="InterPro" id="IPR002582">
    <property type="entry name" value="ACPS"/>
</dbReference>
<comment type="caution">
    <text evidence="10">The sequence shown here is derived from an EMBL/GenBank/DDBJ whole genome shotgun (WGS) entry which is preliminary data.</text>
</comment>
<dbReference type="EMBL" id="BNAS01000003">
    <property type="protein sequence ID" value="GHH72254.1"/>
    <property type="molecule type" value="Genomic_DNA"/>
</dbReference>
<dbReference type="Pfam" id="PF01648">
    <property type="entry name" value="ACPS"/>
    <property type="match status" value="1"/>
</dbReference>
<evidence type="ECO:0000256" key="8">
    <source>
        <dbReference type="HAMAP-Rule" id="MF_00101"/>
    </source>
</evidence>
<evidence type="ECO:0000313" key="11">
    <source>
        <dbReference type="Proteomes" id="UP000627369"/>
    </source>
</evidence>
<keyword evidence="8" id="KW-0963">Cytoplasm</keyword>
<keyword evidence="1 8" id="KW-0444">Lipid biosynthesis</keyword>
<dbReference type="NCBIfam" id="NF000832">
    <property type="entry name" value="PRK00070.3-2"/>
    <property type="match status" value="1"/>
</dbReference>
<comment type="similarity">
    <text evidence="8">Belongs to the P-Pant transferase superfamily. AcpS family.</text>
</comment>
<keyword evidence="6 8" id="KW-0443">Lipid metabolism</keyword>
<reference evidence="10" key="2">
    <citation type="submission" date="2020-09" db="EMBL/GenBank/DDBJ databases">
        <authorList>
            <person name="Sun Q."/>
            <person name="Zhou Y."/>
        </authorList>
    </citation>
    <scope>NUCLEOTIDE SEQUENCE</scope>
    <source>
        <strain evidence="10">CGMCC 4.7398</strain>
    </source>
</reference>
<name>A0A919FUR1_9MICO</name>
<feature type="binding site" evidence="8">
    <location>
        <position position="63"/>
    </location>
    <ligand>
        <name>Mg(2+)</name>
        <dbReference type="ChEBI" id="CHEBI:18420"/>
    </ligand>
</feature>
<keyword evidence="4 8" id="KW-0276">Fatty acid metabolism</keyword>
<evidence type="ECO:0000256" key="2">
    <source>
        <dbReference type="ARBA" id="ARBA00022679"/>
    </source>
</evidence>
<comment type="catalytic activity">
    <reaction evidence="8">
        <text>apo-[ACP] + CoA = holo-[ACP] + adenosine 3',5'-bisphosphate + H(+)</text>
        <dbReference type="Rhea" id="RHEA:12068"/>
        <dbReference type="Rhea" id="RHEA-COMP:9685"/>
        <dbReference type="Rhea" id="RHEA-COMP:9690"/>
        <dbReference type="ChEBI" id="CHEBI:15378"/>
        <dbReference type="ChEBI" id="CHEBI:29999"/>
        <dbReference type="ChEBI" id="CHEBI:57287"/>
        <dbReference type="ChEBI" id="CHEBI:58343"/>
        <dbReference type="ChEBI" id="CHEBI:64479"/>
        <dbReference type="EC" id="2.7.8.7"/>
    </reaction>
</comment>
<evidence type="ECO:0000256" key="4">
    <source>
        <dbReference type="ARBA" id="ARBA00022832"/>
    </source>
</evidence>
<comment type="function">
    <text evidence="8">Transfers the 4'-phosphopantetheine moiety from coenzyme A to a Ser of acyl-carrier-protein.</text>
</comment>
<evidence type="ECO:0000259" key="9">
    <source>
        <dbReference type="Pfam" id="PF01648"/>
    </source>
</evidence>
<reference evidence="10" key="1">
    <citation type="journal article" date="2014" name="Int. J. Syst. Evol. Microbiol.">
        <title>Complete genome sequence of Corynebacterium casei LMG S-19264T (=DSM 44701T), isolated from a smear-ripened cheese.</title>
        <authorList>
            <consortium name="US DOE Joint Genome Institute (JGI-PGF)"/>
            <person name="Walter F."/>
            <person name="Albersmeier A."/>
            <person name="Kalinowski J."/>
            <person name="Ruckert C."/>
        </authorList>
    </citation>
    <scope>NUCLEOTIDE SEQUENCE</scope>
    <source>
        <strain evidence="10">CGMCC 4.7398</strain>
    </source>
</reference>
<evidence type="ECO:0000256" key="6">
    <source>
        <dbReference type="ARBA" id="ARBA00023098"/>
    </source>
</evidence>
<comment type="subcellular location">
    <subcellularLocation>
        <location evidence="8">Cytoplasm</location>
    </subcellularLocation>
</comment>
<dbReference type="Gene3D" id="3.90.470.20">
    <property type="entry name" value="4'-phosphopantetheinyl transferase domain"/>
    <property type="match status" value="1"/>
</dbReference>
<keyword evidence="11" id="KW-1185">Reference proteome</keyword>
<dbReference type="HAMAP" id="MF_00101">
    <property type="entry name" value="AcpS"/>
    <property type="match status" value="1"/>
</dbReference>
<evidence type="ECO:0000256" key="1">
    <source>
        <dbReference type="ARBA" id="ARBA00022516"/>
    </source>
</evidence>
<feature type="domain" description="4'-phosphopantetheinyl transferase" evidence="9">
    <location>
        <begin position="18"/>
        <end position="113"/>
    </location>
</feature>
<evidence type="ECO:0000256" key="3">
    <source>
        <dbReference type="ARBA" id="ARBA00022723"/>
    </source>
</evidence>
<dbReference type="InterPro" id="IPR037143">
    <property type="entry name" value="4-PPantetheinyl_Trfase_dom_sf"/>
</dbReference>
<accession>A0A919FUR1</accession>
<keyword evidence="3 8" id="KW-0479">Metal-binding</keyword>
<protein>
    <recommendedName>
        <fullName evidence="8">Holo-[acyl-carrier-protein] synthase</fullName>
        <shortName evidence="8">Holo-ACP synthase</shortName>
        <ecNumber evidence="8">2.7.8.7</ecNumber>
    </recommendedName>
    <alternativeName>
        <fullName evidence="8">4'-phosphopantetheinyl transferase AcpS</fullName>
    </alternativeName>
</protein>
<dbReference type="SUPFAM" id="SSF56214">
    <property type="entry name" value="4'-phosphopantetheinyl transferase"/>
    <property type="match status" value="1"/>
</dbReference>
<proteinExistence type="inferred from homology"/>
<keyword evidence="2 8" id="KW-0808">Transferase</keyword>
<dbReference type="InterPro" id="IPR008278">
    <property type="entry name" value="4-PPantetheinyl_Trfase_dom"/>
</dbReference>
<feature type="binding site" evidence="8">
    <location>
        <position position="21"/>
    </location>
    <ligand>
        <name>Mg(2+)</name>
        <dbReference type="ChEBI" id="CHEBI:18420"/>
    </ligand>
</feature>
<dbReference type="GO" id="GO:0000287">
    <property type="term" value="F:magnesium ion binding"/>
    <property type="evidence" value="ECO:0007669"/>
    <property type="project" value="UniProtKB-UniRule"/>
</dbReference>
<sequence length="129" mass="13816">MEQVTDAGNYAEPMIIGTGIDVVDVDRFMEALDRTPRLREKLFTEAERELPPSSLAARFAAKEAIAKSLGAPGNLRWHDVTVHRTVGGPPRIDASGTVAARAAELGVRTWHITISHDAGIASAMVIAEG</sequence>
<keyword evidence="7 8" id="KW-0275">Fatty acid biosynthesis</keyword>
<dbReference type="NCBIfam" id="TIGR00556">
    <property type="entry name" value="pantethn_trn"/>
    <property type="match status" value="1"/>
</dbReference>
<dbReference type="GO" id="GO:0008897">
    <property type="term" value="F:holo-[acyl-carrier-protein] synthase activity"/>
    <property type="evidence" value="ECO:0007669"/>
    <property type="project" value="UniProtKB-UniRule"/>
</dbReference>
<evidence type="ECO:0000256" key="7">
    <source>
        <dbReference type="ARBA" id="ARBA00023160"/>
    </source>
</evidence>
<keyword evidence="5 8" id="KW-0460">Magnesium</keyword>
<evidence type="ECO:0000256" key="5">
    <source>
        <dbReference type="ARBA" id="ARBA00022842"/>
    </source>
</evidence>
<evidence type="ECO:0000313" key="10">
    <source>
        <dbReference type="EMBL" id="GHH72254.1"/>
    </source>
</evidence>
<dbReference type="InterPro" id="IPR004568">
    <property type="entry name" value="Ppantetheine-prot_Trfase_dom"/>
</dbReference>
<gene>
    <name evidence="8 10" type="primary">acpS</name>
    <name evidence="10" type="ORF">GCM10017772_21480</name>
</gene>
<dbReference type="Proteomes" id="UP000627369">
    <property type="component" value="Unassembled WGS sequence"/>
</dbReference>
<dbReference type="GO" id="GO:0006633">
    <property type="term" value="P:fatty acid biosynthetic process"/>
    <property type="evidence" value="ECO:0007669"/>
    <property type="project" value="UniProtKB-UniRule"/>
</dbReference>
<comment type="cofactor">
    <cofactor evidence="8">
        <name>Mg(2+)</name>
        <dbReference type="ChEBI" id="CHEBI:18420"/>
    </cofactor>
</comment>
<dbReference type="AlphaFoldDB" id="A0A919FUR1"/>
<organism evidence="10 11">
    <name type="scientific">Promicromonospora soli</name>
    <dbReference type="NCBI Taxonomy" id="2035533"/>
    <lineage>
        <taxon>Bacteria</taxon>
        <taxon>Bacillati</taxon>
        <taxon>Actinomycetota</taxon>
        <taxon>Actinomycetes</taxon>
        <taxon>Micrococcales</taxon>
        <taxon>Promicromonosporaceae</taxon>
        <taxon>Promicromonospora</taxon>
    </lineage>
</organism>
<dbReference type="EC" id="2.7.8.7" evidence="8"/>